<gene>
    <name evidence="2" type="ORF">BU16DRAFT_612305</name>
</gene>
<evidence type="ECO:0000313" key="3">
    <source>
        <dbReference type="Proteomes" id="UP000799750"/>
    </source>
</evidence>
<dbReference type="EMBL" id="MU004181">
    <property type="protein sequence ID" value="KAF2502679.1"/>
    <property type="molecule type" value="Genomic_DNA"/>
</dbReference>
<dbReference type="InterPro" id="IPR050266">
    <property type="entry name" value="AB_hydrolase_sf"/>
</dbReference>
<dbReference type="SUPFAM" id="SSF53474">
    <property type="entry name" value="alpha/beta-Hydrolases"/>
    <property type="match status" value="1"/>
</dbReference>
<dbReference type="GO" id="GO:0016020">
    <property type="term" value="C:membrane"/>
    <property type="evidence" value="ECO:0007669"/>
    <property type="project" value="TreeGrafter"/>
</dbReference>
<dbReference type="GO" id="GO:0046464">
    <property type="term" value="P:acylglycerol catabolic process"/>
    <property type="evidence" value="ECO:0007669"/>
    <property type="project" value="TreeGrafter"/>
</dbReference>
<dbReference type="Pfam" id="PF00561">
    <property type="entry name" value="Abhydrolase_1"/>
    <property type="match status" value="1"/>
</dbReference>
<dbReference type="Proteomes" id="UP000799750">
    <property type="component" value="Unassembled WGS sequence"/>
</dbReference>
<evidence type="ECO:0000313" key="2">
    <source>
        <dbReference type="EMBL" id="KAF2502679.1"/>
    </source>
</evidence>
<reference evidence="2" key="1">
    <citation type="journal article" date="2020" name="Stud. Mycol.">
        <title>101 Dothideomycetes genomes: a test case for predicting lifestyles and emergence of pathogens.</title>
        <authorList>
            <person name="Haridas S."/>
            <person name="Albert R."/>
            <person name="Binder M."/>
            <person name="Bloem J."/>
            <person name="Labutti K."/>
            <person name="Salamov A."/>
            <person name="Andreopoulos B."/>
            <person name="Baker S."/>
            <person name="Barry K."/>
            <person name="Bills G."/>
            <person name="Bluhm B."/>
            <person name="Cannon C."/>
            <person name="Castanera R."/>
            <person name="Culley D."/>
            <person name="Daum C."/>
            <person name="Ezra D."/>
            <person name="Gonzalez J."/>
            <person name="Henrissat B."/>
            <person name="Kuo A."/>
            <person name="Liang C."/>
            <person name="Lipzen A."/>
            <person name="Lutzoni F."/>
            <person name="Magnuson J."/>
            <person name="Mondo S."/>
            <person name="Nolan M."/>
            <person name="Ohm R."/>
            <person name="Pangilinan J."/>
            <person name="Park H.-J."/>
            <person name="Ramirez L."/>
            <person name="Alfaro M."/>
            <person name="Sun H."/>
            <person name="Tritt A."/>
            <person name="Yoshinaga Y."/>
            <person name="Zwiers L.-H."/>
            <person name="Turgeon B."/>
            <person name="Goodwin S."/>
            <person name="Spatafora J."/>
            <person name="Crous P."/>
            <person name="Grigoriev I."/>
        </authorList>
    </citation>
    <scope>NUCLEOTIDE SEQUENCE</scope>
    <source>
        <strain evidence="2">CBS 269.34</strain>
    </source>
</reference>
<dbReference type="PRINTS" id="PR00111">
    <property type="entry name" value="ABHYDROLASE"/>
</dbReference>
<feature type="domain" description="AB hydrolase-1" evidence="1">
    <location>
        <begin position="40"/>
        <end position="163"/>
    </location>
</feature>
<dbReference type="InterPro" id="IPR029058">
    <property type="entry name" value="AB_hydrolase_fold"/>
</dbReference>
<dbReference type="GO" id="GO:0047372">
    <property type="term" value="F:monoacylglycerol lipase activity"/>
    <property type="evidence" value="ECO:0007669"/>
    <property type="project" value="TreeGrafter"/>
</dbReference>
<keyword evidence="2" id="KW-0378">Hydrolase</keyword>
<accession>A0A6A6RDC1</accession>
<proteinExistence type="predicted"/>
<sequence>MQTADSTGNTFVVHPSGQRTHYVEDDVDDPGAGAQKPKETVLIQHGFCRTTAHWQHWVPALARRFRVVRRDLRGHGRSSYPLESDGYDFSIDTILLEIVQTLDALGVDRVHFIGESTSGMLGEIFAARHPERLLSLTVISSPTHLPPQALELFAFGHASWPEACRAMGSRGWAEALSKVPGTVSSPDPVYIKWWIEQVAVSSGEGLAAYAQFLSTLDSRSYLKDIRVPMLIQAPANSAATKLPDQRWLAEQVPSARLEVVNGRGHEIYVEMAEECQRLFVEFVDGLGELDTSKAQ</sequence>
<dbReference type="PANTHER" id="PTHR43798:SF33">
    <property type="entry name" value="HYDROLASE, PUTATIVE (AFU_ORTHOLOGUE AFUA_2G14860)-RELATED"/>
    <property type="match status" value="1"/>
</dbReference>
<dbReference type="PANTHER" id="PTHR43798">
    <property type="entry name" value="MONOACYLGLYCEROL LIPASE"/>
    <property type="match status" value="1"/>
</dbReference>
<dbReference type="OrthoDB" id="8119704at2759"/>
<name>A0A6A6RDC1_9PEZI</name>
<evidence type="ECO:0000259" key="1">
    <source>
        <dbReference type="Pfam" id="PF00561"/>
    </source>
</evidence>
<dbReference type="AlphaFoldDB" id="A0A6A6RDC1"/>
<keyword evidence="3" id="KW-1185">Reference proteome</keyword>
<protein>
    <submittedName>
        <fullName evidence="2">Alpha/beta-hydrolase</fullName>
    </submittedName>
</protein>
<dbReference type="Gene3D" id="3.40.50.1820">
    <property type="entry name" value="alpha/beta hydrolase"/>
    <property type="match status" value="1"/>
</dbReference>
<organism evidence="2 3">
    <name type="scientific">Lophium mytilinum</name>
    <dbReference type="NCBI Taxonomy" id="390894"/>
    <lineage>
        <taxon>Eukaryota</taxon>
        <taxon>Fungi</taxon>
        <taxon>Dikarya</taxon>
        <taxon>Ascomycota</taxon>
        <taxon>Pezizomycotina</taxon>
        <taxon>Dothideomycetes</taxon>
        <taxon>Pleosporomycetidae</taxon>
        <taxon>Mytilinidiales</taxon>
        <taxon>Mytilinidiaceae</taxon>
        <taxon>Lophium</taxon>
    </lineage>
</organism>
<dbReference type="InterPro" id="IPR000073">
    <property type="entry name" value="AB_hydrolase_1"/>
</dbReference>